<dbReference type="FunFam" id="3.10.250.10:FF:000001">
    <property type="entry name" value="Lysyl oxidase 4 isoform X1"/>
    <property type="match status" value="1"/>
</dbReference>
<dbReference type="PRINTS" id="PR00258">
    <property type="entry name" value="SPERACTRCPTR"/>
</dbReference>
<gene>
    <name evidence="7" type="ORF">NEMVEDRAFT_v1g90440</name>
</gene>
<dbReference type="PANTHER" id="PTHR48071:SF27">
    <property type="entry name" value="SCAVENGER RECEPTOR CYSTEINE-RICH TYPE 1 PROTEIN M130-LIKE"/>
    <property type="match status" value="1"/>
</dbReference>
<proteinExistence type="predicted"/>
<keyword evidence="3 5" id="KW-1015">Disulfide bond</keyword>
<dbReference type="OMA" id="CTHNEDI"/>
<dbReference type="Proteomes" id="UP000001593">
    <property type="component" value="Unassembled WGS sequence"/>
</dbReference>
<accession>A7RR42</accession>
<keyword evidence="4" id="KW-0325">Glycoprotein</keyword>
<name>A7RR42_NEMVE</name>
<protein>
    <recommendedName>
        <fullName evidence="6">SRCR domain-containing protein</fullName>
    </recommendedName>
</protein>
<dbReference type="eggNOG" id="ENOG502QQ5W">
    <property type="taxonomic scope" value="Eukaryota"/>
</dbReference>
<dbReference type="Pfam" id="PF00530">
    <property type="entry name" value="SRCR"/>
    <property type="match status" value="2"/>
</dbReference>
<dbReference type="InterPro" id="IPR036772">
    <property type="entry name" value="SRCR-like_dom_sf"/>
</dbReference>
<dbReference type="GO" id="GO:0016020">
    <property type="term" value="C:membrane"/>
    <property type="evidence" value="ECO:0007669"/>
    <property type="project" value="InterPro"/>
</dbReference>
<comment type="caution">
    <text evidence="5">Lacks conserved residue(s) required for the propagation of feature annotation.</text>
</comment>
<dbReference type="PROSITE" id="PS00420">
    <property type="entry name" value="SRCR_1"/>
    <property type="match status" value="1"/>
</dbReference>
<dbReference type="HOGENOM" id="CLU_002555_1_2_1"/>
<dbReference type="SUPFAM" id="SSF56487">
    <property type="entry name" value="SRCR-like"/>
    <property type="match status" value="2"/>
</dbReference>
<feature type="domain" description="SRCR" evidence="6">
    <location>
        <begin position="2"/>
        <end position="102"/>
    </location>
</feature>
<feature type="disulfide bond" evidence="5">
    <location>
        <begin position="154"/>
        <end position="215"/>
    </location>
</feature>
<sequence length="215" mass="22321">SVRLVGSSVSGTGRVEVLHNGYWGTVCTEGWGLKAAMVTCQMLGYKGASLSSCQGNCGRGQGPIWLSGLQCQGTEASLAECSHNGWGKHKCDHSMDAGGPSTWTSSPVPEVKTPIVRLTNGSTPTEGRVELLYGNQWGTVCDDNWGIPDADVICHMLGLPGAVKAVTAGHYGAGSLPMGLDEVGCHGNESDIWDCASDGWGKHDCAPNEAAGVVC</sequence>
<evidence type="ECO:0000256" key="4">
    <source>
        <dbReference type="ARBA" id="ARBA00023180"/>
    </source>
</evidence>
<feature type="non-terminal residue" evidence="7">
    <location>
        <position position="1"/>
    </location>
</feature>
<keyword evidence="2" id="KW-0677">Repeat</keyword>
<evidence type="ECO:0000256" key="1">
    <source>
        <dbReference type="ARBA" id="ARBA00022729"/>
    </source>
</evidence>
<evidence type="ECO:0000313" key="8">
    <source>
        <dbReference type="Proteomes" id="UP000001593"/>
    </source>
</evidence>
<evidence type="ECO:0000259" key="6">
    <source>
        <dbReference type="PROSITE" id="PS50287"/>
    </source>
</evidence>
<keyword evidence="1" id="KW-0732">Signal</keyword>
<dbReference type="EMBL" id="DS469530">
    <property type="protein sequence ID" value="EDO46104.1"/>
    <property type="molecule type" value="Genomic_DNA"/>
</dbReference>
<dbReference type="PROSITE" id="PS50287">
    <property type="entry name" value="SRCR_2"/>
    <property type="match status" value="2"/>
</dbReference>
<feature type="non-terminal residue" evidence="7">
    <location>
        <position position="215"/>
    </location>
</feature>
<feature type="disulfide bond" evidence="5">
    <location>
        <begin position="71"/>
        <end position="81"/>
    </location>
</feature>
<dbReference type="AlphaFoldDB" id="A7RR42"/>
<dbReference type="InterPro" id="IPR001190">
    <property type="entry name" value="SRCR"/>
</dbReference>
<evidence type="ECO:0000313" key="7">
    <source>
        <dbReference type="EMBL" id="EDO46104.1"/>
    </source>
</evidence>
<dbReference type="FunFam" id="3.10.250.10:FF:000006">
    <property type="entry name" value="neurotrypsin isoform X2"/>
    <property type="match status" value="1"/>
</dbReference>
<dbReference type="PhylomeDB" id="A7RR42"/>
<evidence type="ECO:0000256" key="5">
    <source>
        <dbReference type="PROSITE-ProRule" id="PRU00196"/>
    </source>
</evidence>
<feature type="disulfide bond" evidence="5">
    <location>
        <begin position="141"/>
        <end position="205"/>
    </location>
</feature>
<feature type="disulfide bond" evidence="5">
    <location>
        <begin position="27"/>
        <end position="91"/>
    </location>
</feature>
<dbReference type="PANTHER" id="PTHR48071">
    <property type="entry name" value="SRCR DOMAIN-CONTAINING PROTEIN"/>
    <property type="match status" value="1"/>
</dbReference>
<evidence type="ECO:0000256" key="2">
    <source>
        <dbReference type="ARBA" id="ARBA00022737"/>
    </source>
</evidence>
<dbReference type="InParanoid" id="A7RR42"/>
<feature type="domain" description="SRCR" evidence="6">
    <location>
        <begin position="116"/>
        <end position="215"/>
    </location>
</feature>
<evidence type="ECO:0000256" key="3">
    <source>
        <dbReference type="ARBA" id="ARBA00023157"/>
    </source>
</evidence>
<dbReference type="Gene3D" id="3.10.250.10">
    <property type="entry name" value="SRCR-like domain"/>
    <property type="match status" value="2"/>
</dbReference>
<feature type="disulfide bond" evidence="5">
    <location>
        <begin position="185"/>
        <end position="195"/>
    </location>
</feature>
<keyword evidence="8" id="KW-1185">Reference proteome</keyword>
<reference evidence="7 8" key="1">
    <citation type="journal article" date="2007" name="Science">
        <title>Sea anemone genome reveals ancestral eumetazoan gene repertoire and genomic organization.</title>
        <authorList>
            <person name="Putnam N.H."/>
            <person name="Srivastava M."/>
            <person name="Hellsten U."/>
            <person name="Dirks B."/>
            <person name="Chapman J."/>
            <person name="Salamov A."/>
            <person name="Terry A."/>
            <person name="Shapiro H."/>
            <person name="Lindquist E."/>
            <person name="Kapitonov V.V."/>
            <person name="Jurka J."/>
            <person name="Genikhovich G."/>
            <person name="Grigoriev I.V."/>
            <person name="Lucas S.M."/>
            <person name="Steele R.E."/>
            <person name="Finnerty J.R."/>
            <person name="Technau U."/>
            <person name="Martindale M.Q."/>
            <person name="Rokhsar D.S."/>
        </authorList>
    </citation>
    <scope>NUCLEOTIDE SEQUENCE [LARGE SCALE GENOMIC DNA]</scope>
    <source>
        <strain evidence="8">CH2 X CH6</strain>
    </source>
</reference>
<organism evidence="7 8">
    <name type="scientific">Nematostella vectensis</name>
    <name type="common">Starlet sea anemone</name>
    <dbReference type="NCBI Taxonomy" id="45351"/>
    <lineage>
        <taxon>Eukaryota</taxon>
        <taxon>Metazoa</taxon>
        <taxon>Cnidaria</taxon>
        <taxon>Anthozoa</taxon>
        <taxon>Hexacorallia</taxon>
        <taxon>Actiniaria</taxon>
        <taxon>Edwardsiidae</taxon>
        <taxon>Nematostella</taxon>
    </lineage>
</organism>
<dbReference type="SMART" id="SM00202">
    <property type="entry name" value="SR"/>
    <property type="match status" value="2"/>
</dbReference>